<dbReference type="InterPro" id="IPR001128">
    <property type="entry name" value="Cyt_P450"/>
</dbReference>
<evidence type="ECO:0000256" key="2">
    <source>
        <dbReference type="ARBA" id="ARBA00010617"/>
    </source>
</evidence>
<name>A0ABS4QLT9_9NOCA</name>
<proteinExistence type="inferred from homology"/>
<reference evidence="8 9" key="1">
    <citation type="submission" date="2021-03" db="EMBL/GenBank/DDBJ databases">
        <title>Sequencing the genomes of 1000 actinobacteria strains.</title>
        <authorList>
            <person name="Klenk H.-P."/>
        </authorList>
    </citation>
    <scope>NUCLEOTIDE SEQUENCE [LARGE SCALE GENOMIC DNA]</scope>
    <source>
        <strain evidence="8 9">DSM 45516</strain>
    </source>
</reference>
<comment type="cofactor">
    <cofactor evidence="1">
        <name>heme</name>
        <dbReference type="ChEBI" id="CHEBI:30413"/>
    </cofactor>
</comment>
<keyword evidence="5" id="KW-0560">Oxidoreductase</keyword>
<accession>A0ABS4QLT9</accession>
<keyword evidence="9" id="KW-1185">Reference proteome</keyword>
<comment type="caution">
    <text evidence="8">The sequence shown here is derived from an EMBL/GenBank/DDBJ whole genome shotgun (WGS) entry which is preliminary data.</text>
</comment>
<dbReference type="PRINTS" id="PR00359">
    <property type="entry name" value="BP450"/>
</dbReference>
<comment type="similarity">
    <text evidence="2">Belongs to the cytochrome P450 family.</text>
</comment>
<keyword evidence="3" id="KW-0349">Heme</keyword>
<dbReference type="RefSeq" id="WP_209893552.1">
    <property type="nucleotide sequence ID" value="NZ_JAGGMR010000001.1"/>
</dbReference>
<dbReference type="PANTHER" id="PTHR46696:SF4">
    <property type="entry name" value="BIOTIN BIOSYNTHESIS CYTOCHROME P450"/>
    <property type="match status" value="1"/>
</dbReference>
<evidence type="ECO:0000313" key="9">
    <source>
        <dbReference type="Proteomes" id="UP001519325"/>
    </source>
</evidence>
<evidence type="ECO:0000256" key="6">
    <source>
        <dbReference type="ARBA" id="ARBA00023004"/>
    </source>
</evidence>
<organism evidence="8 9">
    <name type="scientific">Nocardia goodfellowii</name>
    <dbReference type="NCBI Taxonomy" id="882446"/>
    <lineage>
        <taxon>Bacteria</taxon>
        <taxon>Bacillati</taxon>
        <taxon>Actinomycetota</taxon>
        <taxon>Actinomycetes</taxon>
        <taxon>Mycobacteriales</taxon>
        <taxon>Nocardiaceae</taxon>
        <taxon>Nocardia</taxon>
    </lineage>
</organism>
<evidence type="ECO:0000313" key="8">
    <source>
        <dbReference type="EMBL" id="MBP2191636.1"/>
    </source>
</evidence>
<keyword evidence="6" id="KW-0408">Iron</keyword>
<evidence type="ECO:0000256" key="4">
    <source>
        <dbReference type="ARBA" id="ARBA00022723"/>
    </source>
</evidence>
<evidence type="ECO:0000256" key="3">
    <source>
        <dbReference type="ARBA" id="ARBA00022617"/>
    </source>
</evidence>
<dbReference type="Pfam" id="PF00067">
    <property type="entry name" value="p450"/>
    <property type="match status" value="1"/>
</dbReference>
<dbReference type="Proteomes" id="UP001519325">
    <property type="component" value="Unassembled WGS sequence"/>
</dbReference>
<evidence type="ECO:0000256" key="7">
    <source>
        <dbReference type="ARBA" id="ARBA00023033"/>
    </source>
</evidence>
<dbReference type="EMBL" id="JAGGMR010000001">
    <property type="protein sequence ID" value="MBP2191636.1"/>
    <property type="molecule type" value="Genomic_DNA"/>
</dbReference>
<protein>
    <submittedName>
        <fullName evidence="8">Cytochrome P450</fullName>
    </submittedName>
</protein>
<evidence type="ECO:0000256" key="1">
    <source>
        <dbReference type="ARBA" id="ARBA00001971"/>
    </source>
</evidence>
<dbReference type="SUPFAM" id="SSF48264">
    <property type="entry name" value="Cytochrome P450"/>
    <property type="match status" value="1"/>
</dbReference>
<dbReference type="Gene3D" id="1.10.630.10">
    <property type="entry name" value="Cytochrome P450"/>
    <property type="match status" value="1"/>
</dbReference>
<dbReference type="InterPro" id="IPR002397">
    <property type="entry name" value="Cyt_P450_B"/>
</dbReference>
<evidence type="ECO:0000256" key="5">
    <source>
        <dbReference type="ARBA" id="ARBA00023002"/>
    </source>
</evidence>
<gene>
    <name evidence="8" type="ORF">BJ987_004537</name>
</gene>
<dbReference type="InterPro" id="IPR036396">
    <property type="entry name" value="Cyt_P450_sf"/>
</dbReference>
<dbReference type="PANTHER" id="PTHR46696">
    <property type="entry name" value="P450, PUTATIVE (EUROFUNG)-RELATED"/>
    <property type="match status" value="1"/>
</dbReference>
<sequence length="407" mass="45829">MTPTRTSDDAIEFDPHSESFFADPHPIYRRLRDEEPVYHNPTVGFWALSRYHDVVPAMKDFQTYSSARGITLEMVLDPAPPSEGIPMIIMMDPPEHTRMRKLVSKVFTPRAIAELESTVRTIVHSFLDRVDPHEFDMFTDFSTLFPIEVITTMLGVPPEHRQQLRHWHAAPMQRADDGGVPKEQARQAIQAATRFYHQLILERRADPREDMISRLTQVEVERADGLTTMLTDREILGFASLLAGAGAETVAKVIAGAAVIFAEHQDQWRALGADRSKIPGAFEELLRYDGPVQYDVRYTLRDVDIHDRTIPRDSAVLMLLASANRDGRAFDDADRFDINRRFGGHNLGLGYGIHSCLGAALARLEGRVALDALLDFMPEFDVDRAGLTRTRETSVAGWATVPVRVLS</sequence>
<keyword evidence="4" id="KW-0479">Metal-binding</keyword>
<keyword evidence="7" id="KW-0503">Monooxygenase</keyword>